<comment type="caution">
    <text evidence="1">The sequence shown here is derived from an EMBL/GenBank/DDBJ whole genome shotgun (WGS) entry which is preliminary data.</text>
</comment>
<dbReference type="GeneID" id="66099664"/>
<evidence type="ECO:0000313" key="2">
    <source>
        <dbReference type="Proteomes" id="UP000812287"/>
    </source>
</evidence>
<reference evidence="1" key="1">
    <citation type="submission" date="2020-11" db="EMBL/GenBank/DDBJ databases">
        <title>Adaptations for nitrogen fixation in a non-lichenized fungal sporocarp promotes dispersal by wood-feeding termites.</title>
        <authorList>
            <consortium name="DOE Joint Genome Institute"/>
            <person name="Koch R.A."/>
            <person name="Yoon G."/>
            <person name="Arayal U."/>
            <person name="Lail K."/>
            <person name="Amirebrahimi M."/>
            <person name="Labutti K."/>
            <person name="Lipzen A."/>
            <person name="Riley R."/>
            <person name="Barry K."/>
            <person name="Henrissat B."/>
            <person name="Grigoriev I.V."/>
            <person name="Herr J.R."/>
            <person name="Aime M.C."/>
        </authorList>
    </citation>
    <scope>NUCLEOTIDE SEQUENCE</scope>
    <source>
        <strain evidence="1">MCA 3950</strain>
    </source>
</reference>
<keyword evidence="2" id="KW-1185">Reference proteome</keyword>
<dbReference type="EMBL" id="MU250539">
    <property type="protein sequence ID" value="KAG7444717.1"/>
    <property type="molecule type" value="Genomic_DNA"/>
</dbReference>
<gene>
    <name evidence="1" type="ORF">BT62DRAFT_1007748</name>
</gene>
<dbReference type="AlphaFoldDB" id="A0A9P7VQG6"/>
<accession>A0A9P7VQG6</accession>
<sequence>MLPRFNCSSTDEDPVSPFPECSVWHCPCHGGHLYEGQQSTHKSPAVSHCLSSGSPRNFSLSAFDMKAIVLTGVIMPPVPTQFPAALSSAREYLSLLAESCPDAIQSKYQSAHLDINPDDQYCNNHGSTQEKMDAT</sequence>
<protein>
    <submittedName>
        <fullName evidence="1">Uncharacterized protein</fullName>
    </submittedName>
</protein>
<name>A0A9P7VQG6_9AGAR</name>
<organism evidence="1 2">
    <name type="scientific">Guyanagaster necrorhizus</name>
    <dbReference type="NCBI Taxonomy" id="856835"/>
    <lineage>
        <taxon>Eukaryota</taxon>
        <taxon>Fungi</taxon>
        <taxon>Dikarya</taxon>
        <taxon>Basidiomycota</taxon>
        <taxon>Agaricomycotina</taxon>
        <taxon>Agaricomycetes</taxon>
        <taxon>Agaricomycetidae</taxon>
        <taxon>Agaricales</taxon>
        <taxon>Marasmiineae</taxon>
        <taxon>Physalacriaceae</taxon>
        <taxon>Guyanagaster</taxon>
    </lineage>
</organism>
<evidence type="ECO:0000313" key="1">
    <source>
        <dbReference type="EMBL" id="KAG7444717.1"/>
    </source>
</evidence>
<dbReference type="RefSeq" id="XP_043038217.1">
    <property type="nucleotide sequence ID" value="XM_043177377.1"/>
</dbReference>
<dbReference type="Proteomes" id="UP000812287">
    <property type="component" value="Unassembled WGS sequence"/>
</dbReference>
<proteinExistence type="predicted"/>